<evidence type="ECO:0000313" key="1">
    <source>
        <dbReference type="EnsemblPlants" id="AET7Gv20523200.1"/>
    </source>
</evidence>
<keyword evidence="2" id="KW-1185">Reference proteome</keyword>
<protein>
    <recommendedName>
        <fullName evidence="3">Reverse transcriptase zinc-binding domain-containing protein</fullName>
    </recommendedName>
</protein>
<name>A0A453RAT1_AEGTS</name>
<organism evidence="1 2">
    <name type="scientific">Aegilops tauschii subsp. strangulata</name>
    <name type="common">Goatgrass</name>
    <dbReference type="NCBI Taxonomy" id="200361"/>
    <lineage>
        <taxon>Eukaryota</taxon>
        <taxon>Viridiplantae</taxon>
        <taxon>Streptophyta</taxon>
        <taxon>Embryophyta</taxon>
        <taxon>Tracheophyta</taxon>
        <taxon>Spermatophyta</taxon>
        <taxon>Magnoliopsida</taxon>
        <taxon>Liliopsida</taxon>
        <taxon>Poales</taxon>
        <taxon>Poaceae</taxon>
        <taxon>BOP clade</taxon>
        <taxon>Pooideae</taxon>
        <taxon>Triticodae</taxon>
        <taxon>Triticeae</taxon>
        <taxon>Triticinae</taxon>
        <taxon>Aegilops</taxon>
    </lineage>
</organism>
<evidence type="ECO:0000313" key="2">
    <source>
        <dbReference type="Proteomes" id="UP000015105"/>
    </source>
</evidence>
<proteinExistence type="predicted"/>
<reference evidence="1" key="3">
    <citation type="journal article" date="2017" name="Nature">
        <title>Genome sequence of the progenitor of the wheat D genome Aegilops tauschii.</title>
        <authorList>
            <person name="Luo M.C."/>
            <person name="Gu Y.Q."/>
            <person name="Puiu D."/>
            <person name="Wang H."/>
            <person name="Twardziok S.O."/>
            <person name="Deal K.R."/>
            <person name="Huo N."/>
            <person name="Zhu T."/>
            <person name="Wang L."/>
            <person name="Wang Y."/>
            <person name="McGuire P.E."/>
            <person name="Liu S."/>
            <person name="Long H."/>
            <person name="Ramasamy R.K."/>
            <person name="Rodriguez J.C."/>
            <person name="Van S.L."/>
            <person name="Yuan L."/>
            <person name="Wang Z."/>
            <person name="Xia Z."/>
            <person name="Xiao L."/>
            <person name="Anderson O.D."/>
            <person name="Ouyang S."/>
            <person name="Liang Y."/>
            <person name="Zimin A.V."/>
            <person name="Pertea G."/>
            <person name="Qi P."/>
            <person name="Bennetzen J.L."/>
            <person name="Dai X."/>
            <person name="Dawson M.W."/>
            <person name="Muller H.G."/>
            <person name="Kugler K."/>
            <person name="Rivarola-Duarte L."/>
            <person name="Spannagl M."/>
            <person name="Mayer K.F.X."/>
            <person name="Lu F.H."/>
            <person name="Bevan M.W."/>
            <person name="Leroy P."/>
            <person name="Li P."/>
            <person name="You F.M."/>
            <person name="Sun Q."/>
            <person name="Liu Z."/>
            <person name="Lyons E."/>
            <person name="Wicker T."/>
            <person name="Salzberg S.L."/>
            <person name="Devos K.M."/>
            <person name="Dvorak J."/>
        </authorList>
    </citation>
    <scope>NUCLEOTIDE SEQUENCE [LARGE SCALE GENOMIC DNA]</scope>
    <source>
        <strain evidence="1">cv. AL8/78</strain>
    </source>
</reference>
<reference evidence="1" key="4">
    <citation type="submission" date="2019-03" db="UniProtKB">
        <authorList>
            <consortium name="EnsemblPlants"/>
        </authorList>
    </citation>
    <scope>IDENTIFICATION</scope>
</reference>
<reference evidence="2" key="1">
    <citation type="journal article" date="2014" name="Science">
        <title>Ancient hybridizations among the ancestral genomes of bread wheat.</title>
        <authorList>
            <consortium name="International Wheat Genome Sequencing Consortium,"/>
            <person name="Marcussen T."/>
            <person name="Sandve S.R."/>
            <person name="Heier L."/>
            <person name="Spannagl M."/>
            <person name="Pfeifer M."/>
            <person name="Jakobsen K.S."/>
            <person name="Wulff B.B."/>
            <person name="Steuernagel B."/>
            <person name="Mayer K.F."/>
            <person name="Olsen O.A."/>
        </authorList>
    </citation>
    <scope>NUCLEOTIDE SEQUENCE [LARGE SCALE GENOMIC DNA]</scope>
    <source>
        <strain evidence="2">cv. AL8/78</strain>
    </source>
</reference>
<dbReference type="Proteomes" id="UP000015105">
    <property type="component" value="Chromosome 7D"/>
</dbReference>
<sequence length="65" mass="7852">MQHLLVTCPFSRQVWHDTFFWRRMTCRRPDQDASISEWWLATKALTPKPLRKGLASATLLMRWMF</sequence>
<dbReference type="EnsemblPlants" id="AET7Gv20523200.1">
    <property type="protein sequence ID" value="AET7Gv20523200.1"/>
    <property type="gene ID" value="AET7Gv20523200"/>
</dbReference>
<reference evidence="1" key="5">
    <citation type="journal article" date="2021" name="G3 (Bethesda)">
        <title>Aegilops tauschii genome assembly Aet v5.0 features greater sequence contiguity and improved annotation.</title>
        <authorList>
            <person name="Wang L."/>
            <person name="Zhu T."/>
            <person name="Rodriguez J.C."/>
            <person name="Deal K.R."/>
            <person name="Dubcovsky J."/>
            <person name="McGuire P.E."/>
            <person name="Lux T."/>
            <person name="Spannagl M."/>
            <person name="Mayer K.F.X."/>
            <person name="Baldrich P."/>
            <person name="Meyers B.C."/>
            <person name="Huo N."/>
            <person name="Gu Y.Q."/>
            <person name="Zhou H."/>
            <person name="Devos K.M."/>
            <person name="Bennetzen J.L."/>
            <person name="Unver T."/>
            <person name="Budak H."/>
            <person name="Gulick P.J."/>
            <person name="Galiba G."/>
            <person name="Kalapos B."/>
            <person name="Nelson D.R."/>
            <person name="Li P."/>
            <person name="You F.M."/>
            <person name="Luo M.C."/>
            <person name="Dvorak J."/>
        </authorList>
    </citation>
    <scope>NUCLEOTIDE SEQUENCE [LARGE SCALE GENOMIC DNA]</scope>
    <source>
        <strain evidence="1">cv. AL8/78</strain>
    </source>
</reference>
<reference evidence="2" key="2">
    <citation type="journal article" date="2017" name="Nat. Plants">
        <title>The Aegilops tauschii genome reveals multiple impacts of transposons.</title>
        <authorList>
            <person name="Zhao G."/>
            <person name="Zou C."/>
            <person name="Li K."/>
            <person name="Wang K."/>
            <person name="Li T."/>
            <person name="Gao L."/>
            <person name="Zhang X."/>
            <person name="Wang H."/>
            <person name="Yang Z."/>
            <person name="Liu X."/>
            <person name="Jiang W."/>
            <person name="Mao L."/>
            <person name="Kong X."/>
            <person name="Jiao Y."/>
            <person name="Jia J."/>
        </authorList>
    </citation>
    <scope>NUCLEOTIDE SEQUENCE [LARGE SCALE GENOMIC DNA]</scope>
    <source>
        <strain evidence="2">cv. AL8/78</strain>
    </source>
</reference>
<accession>A0A453RAT1</accession>
<dbReference type="Gramene" id="AET7Gv20523200.1">
    <property type="protein sequence ID" value="AET7Gv20523200.1"/>
    <property type="gene ID" value="AET7Gv20523200"/>
</dbReference>
<evidence type="ECO:0008006" key="3">
    <source>
        <dbReference type="Google" id="ProtNLM"/>
    </source>
</evidence>
<dbReference type="AlphaFoldDB" id="A0A453RAT1"/>